<proteinExistence type="predicted"/>
<dbReference type="Proteomes" id="UP000187283">
    <property type="component" value="Unassembled WGS sequence"/>
</dbReference>
<evidence type="ECO:0000256" key="2">
    <source>
        <dbReference type="ARBA" id="ARBA00022723"/>
    </source>
</evidence>
<dbReference type="OrthoDB" id="1773at2759"/>
<feature type="binding site" evidence="4">
    <location>
        <position position="140"/>
    </location>
    <ligand>
        <name>Mg(2+)</name>
        <dbReference type="ChEBI" id="CHEBI:18420"/>
    </ligand>
</feature>
<keyword evidence="2 4" id="KW-0479">Metal-binding</keyword>
<evidence type="ECO:0000256" key="4">
    <source>
        <dbReference type="PIRSR" id="PIRSR015582-2"/>
    </source>
</evidence>
<dbReference type="PANTHER" id="PTHR32308:SF0">
    <property type="entry name" value="HPCH_HPAI ALDOLASE_CITRATE LYASE DOMAIN-CONTAINING PROTEIN"/>
    <property type="match status" value="1"/>
</dbReference>
<dbReference type="GO" id="GO:0006107">
    <property type="term" value="P:oxaloacetate metabolic process"/>
    <property type="evidence" value="ECO:0007669"/>
    <property type="project" value="TreeGrafter"/>
</dbReference>
<dbReference type="AlphaFoldDB" id="A0A1R1YFP1"/>
<name>A0A1R1YFP1_9FUNG</name>
<organism evidence="8 9">
    <name type="scientific">Smittium culicis</name>
    <dbReference type="NCBI Taxonomy" id="133412"/>
    <lineage>
        <taxon>Eukaryota</taxon>
        <taxon>Fungi</taxon>
        <taxon>Fungi incertae sedis</taxon>
        <taxon>Zoopagomycota</taxon>
        <taxon>Kickxellomycotina</taxon>
        <taxon>Harpellomycetes</taxon>
        <taxon>Harpellales</taxon>
        <taxon>Legeriomycetaceae</taxon>
        <taxon>Smittium</taxon>
    </lineage>
</organism>
<feature type="domain" description="HpcH/HpaI aldolase/citrate lyase" evidence="5">
    <location>
        <begin position="98"/>
        <end position="235"/>
    </location>
</feature>
<keyword evidence="9" id="KW-1185">Reference proteome</keyword>
<evidence type="ECO:0000313" key="9">
    <source>
        <dbReference type="Proteomes" id="UP000187283"/>
    </source>
</evidence>
<evidence type="ECO:0000256" key="3">
    <source>
        <dbReference type="ARBA" id="ARBA00022842"/>
    </source>
</evidence>
<dbReference type="GO" id="GO:0016829">
    <property type="term" value="F:lyase activity"/>
    <property type="evidence" value="ECO:0007669"/>
    <property type="project" value="UniProtKB-KW"/>
</dbReference>
<dbReference type="EMBL" id="LSSN01004337">
    <property type="protein sequence ID" value="OMJ11697.1"/>
    <property type="molecule type" value="Genomic_DNA"/>
</dbReference>
<dbReference type="SUPFAM" id="SSF51621">
    <property type="entry name" value="Phosphoenolpyruvate/pyruvate domain"/>
    <property type="match status" value="1"/>
</dbReference>
<feature type="binding site" evidence="4">
    <location>
        <position position="167"/>
    </location>
    <ligand>
        <name>Mg(2+)</name>
        <dbReference type="ChEBI" id="CHEBI:18420"/>
    </ligand>
</feature>
<evidence type="ECO:0000259" key="5">
    <source>
        <dbReference type="Pfam" id="PF03328"/>
    </source>
</evidence>
<dbReference type="Gene3D" id="3.20.20.60">
    <property type="entry name" value="Phosphoenolpyruvate-binding domains"/>
    <property type="match status" value="2"/>
</dbReference>
<feature type="domain" description="HpcH/HpaI aldolase/citrate lyase" evidence="5">
    <location>
        <begin position="45"/>
        <end position="94"/>
    </location>
</feature>
<accession>A0A1R1YFP1</accession>
<evidence type="ECO:0000313" key="7">
    <source>
        <dbReference type="EMBL" id="OMJ11697.1"/>
    </source>
</evidence>
<dbReference type="EMBL" id="LSSN01000124">
    <property type="protein sequence ID" value="OMJ25722.1"/>
    <property type="molecule type" value="Genomic_DNA"/>
</dbReference>
<dbReference type="InterPro" id="IPR015813">
    <property type="entry name" value="Pyrv/PenolPyrv_kinase-like_dom"/>
</dbReference>
<dbReference type="PIRSF" id="PIRSF015582">
    <property type="entry name" value="Cit_lyase_B"/>
    <property type="match status" value="1"/>
</dbReference>
<keyword evidence="8" id="KW-0456">Lyase</keyword>
<dbReference type="PANTHER" id="PTHR32308">
    <property type="entry name" value="LYASE BETA SUBUNIT, PUTATIVE (AFU_ORTHOLOGUE AFUA_4G13030)-RELATED"/>
    <property type="match status" value="1"/>
</dbReference>
<dbReference type="EMBL" id="LSSN01006062">
    <property type="protein sequence ID" value="OMJ07362.1"/>
    <property type="molecule type" value="Genomic_DNA"/>
</dbReference>
<dbReference type="InterPro" id="IPR040442">
    <property type="entry name" value="Pyrv_kinase-like_dom_sf"/>
</dbReference>
<keyword evidence="3 4" id="KW-0460">Magnesium</keyword>
<reference evidence="8 9" key="1">
    <citation type="submission" date="2017-01" db="EMBL/GenBank/DDBJ databases">
        <authorList>
            <person name="Mah S.A."/>
            <person name="Swanson W.J."/>
            <person name="Moy G.W."/>
            <person name="Vacquier V.D."/>
        </authorList>
    </citation>
    <scope>NUCLEOTIDE SEQUENCE [LARGE SCALE GENOMIC DNA]</scope>
    <source>
        <strain evidence="8 9">GSMNP</strain>
    </source>
</reference>
<evidence type="ECO:0000313" key="8">
    <source>
        <dbReference type="EMBL" id="OMJ25722.1"/>
    </source>
</evidence>
<sequence length="307" mass="34079">MLRLVQSCGASNSLLKSRFIKTFPAIISKSYSVATEETKTRKIRRSLLYVPCSDERKIRKSLSSPADCIMYDLEDGVAINRKGQARELVSNALELQSKKLQTILIPKVQKPSDIAFVSKMIDSIAPEESRDNIKIIAGIESALGLMNIKEISQCSPRLDALLFASEDYCSDVEAIRTKSRREMYFARATVVNAARAYGLDSIDMVCVDYKSPETLIDECRDAVEMGFTGKQAIHPNQIDTINSQFIPSIDIIKRAVRIIKGFEENTSAGIGAFELDGKMIDMPVVKWAEKVIAKAKLGGVDTDKLDQ</sequence>
<evidence type="ECO:0000313" key="6">
    <source>
        <dbReference type="EMBL" id="OMJ07362.1"/>
    </source>
</evidence>
<gene>
    <name evidence="6" type="ORF">AYI70_g12245</name>
    <name evidence="8" type="ORF">AYI70_g704</name>
    <name evidence="7" type="ORF">AYI70_g9556</name>
</gene>
<dbReference type="GO" id="GO:0000287">
    <property type="term" value="F:magnesium ion binding"/>
    <property type="evidence" value="ECO:0007669"/>
    <property type="project" value="TreeGrafter"/>
</dbReference>
<evidence type="ECO:0000256" key="1">
    <source>
        <dbReference type="ARBA" id="ARBA00001946"/>
    </source>
</evidence>
<dbReference type="InterPro" id="IPR005000">
    <property type="entry name" value="Aldolase/citrate-lyase_domain"/>
</dbReference>
<dbReference type="Pfam" id="PF03328">
    <property type="entry name" value="HpcH_HpaI"/>
    <property type="match status" value="2"/>
</dbReference>
<dbReference type="STRING" id="133412.A0A1R1YFP1"/>
<comment type="cofactor">
    <cofactor evidence="1">
        <name>Mg(2+)</name>
        <dbReference type="ChEBI" id="CHEBI:18420"/>
    </cofactor>
</comment>
<dbReference type="InterPro" id="IPR011206">
    <property type="entry name" value="Citrate_lyase_beta/mcl1/mcl2"/>
</dbReference>
<comment type="caution">
    <text evidence="8">The sequence shown here is derived from an EMBL/GenBank/DDBJ whole genome shotgun (WGS) entry which is preliminary data.</text>
</comment>
<protein>
    <submittedName>
        <fullName evidence="8">Citrate lyase subunit beta-like protein, mitochondrial</fullName>
    </submittedName>
</protein>